<dbReference type="InterPro" id="IPR001148">
    <property type="entry name" value="CA_dom"/>
</dbReference>
<evidence type="ECO:0000256" key="2">
    <source>
        <dbReference type="SAM" id="MobiDB-lite"/>
    </source>
</evidence>
<dbReference type="GO" id="GO:0008270">
    <property type="term" value="F:zinc ion binding"/>
    <property type="evidence" value="ECO:0007669"/>
    <property type="project" value="InterPro"/>
</dbReference>
<dbReference type="PANTHER" id="PTHR18952">
    <property type="entry name" value="CARBONIC ANHYDRASE"/>
    <property type="match status" value="1"/>
</dbReference>
<sequence>MQTCKFKKYIMRYKIENIKIKFKGPGYWGLMNPQWNMCSKGRRQSPINVEPDKLLFDPYLRHIHIDKHKVNGMLHNTGQSLVFRIDKDSKTLVNITGGPLAYRYQFEEIYIHYGIENQQGSEHYIHGYSFPAELAEIEYEENSESLENLDDSEGSEFDEVEIQNYNTDSEMSASSEDEGDYIPCLPVSISRSPT</sequence>
<dbReference type="Proteomes" id="UP001153709">
    <property type="component" value="Chromosome 1"/>
</dbReference>
<dbReference type="SMART" id="SM01057">
    <property type="entry name" value="Carb_anhydrase"/>
    <property type="match status" value="1"/>
</dbReference>
<dbReference type="PROSITE" id="PS51144">
    <property type="entry name" value="ALPHA_CA_2"/>
    <property type="match status" value="1"/>
</dbReference>
<reference evidence="4" key="1">
    <citation type="submission" date="2022-01" db="EMBL/GenBank/DDBJ databases">
        <authorList>
            <person name="King R."/>
        </authorList>
    </citation>
    <scope>NUCLEOTIDE SEQUENCE</scope>
</reference>
<comment type="similarity">
    <text evidence="1">Belongs to the alpha-carbonic anhydrase family.</text>
</comment>
<dbReference type="PANTHER" id="PTHR18952:SF228">
    <property type="entry name" value="CARBONIC ANHYDRASE-RELATED PROTEIN A, ISOFORM B"/>
    <property type="match status" value="1"/>
</dbReference>
<evidence type="ECO:0000313" key="4">
    <source>
        <dbReference type="EMBL" id="CAG9827910.1"/>
    </source>
</evidence>
<keyword evidence="5" id="KW-1185">Reference proteome</keyword>
<dbReference type="EMBL" id="OU898276">
    <property type="protein sequence ID" value="CAG9827910.1"/>
    <property type="molecule type" value="Genomic_DNA"/>
</dbReference>
<dbReference type="Pfam" id="PF00194">
    <property type="entry name" value="Carb_anhydrase"/>
    <property type="match status" value="1"/>
</dbReference>
<dbReference type="GO" id="GO:0004089">
    <property type="term" value="F:carbonate dehydratase activity"/>
    <property type="evidence" value="ECO:0007669"/>
    <property type="project" value="InterPro"/>
</dbReference>
<name>A0A9N9SRE6_DIABA</name>
<dbReference type="OrthoDB" id="5978072at2759"/>
<dbReference type="InterPro" id="IPR023561">
    <property type="entry name" value="Carbonic_anhydrase_a-class"/>
</dbReference>
<accession>A0A9N9SRE6</accession>
<dbReference type="AlphaFoldDB" id="A0A9N9SRE6"/>
<dbReference type="GO" id="GO:0006730">
    <property type="term" value="P:one-carbon metabolic process"/>
    <property type="evidence" value="ECO:0007669"/>
    <property type="project" value="TreeGrafter"/>
</dbReference>
<gene>
    <name evidence="4" type="ORF">DIABBA_LOCUS1867</name>
</gene>
<dbReference type="InterPro" id="IPR036398">
    <property type="entry name" value="CA_dom_sf"/>
</dbReference>
<proteinExistence type="inferred from homology"/>
<feature type="region of interest" description="Disordered" evidence="2">
    <location>
        <begin position="167"/>
        <end position="194"/>
    </location>
</feature>
<protein>
    <recommendedName>
        <fullName evidence="3">Alpha-carbonic anhydrase domain-containing protein</fullName>
    </recommendedName>
</protein>
<dbReference type="SUPFAM" id="SSF51069">
    <property type="entry name" value="Carbonic anhydrase"/>
    <property type="match status" value="1"/>
</dbReference>
<feature type="domain" description="Alpha-carbonic anhydrase" evidence="3">
    <location>
        <begin position="11"/>
        <end position="194"/>
    </location>
</feature>
<evidence type="ECO:0000313" key="5">
    <source>
        <dbReference type="Proteomes" id="UP001153709"/>
    </source>
</evidence>
<dbReference type="Gene3D" id="3.10.200.10">
    <property type="entry name" value="Alpha carbonic anhydrase"/>
    <property type="match status" value="1"/>
</dbReference>
<evidence type="ECO:0000256" key="1">
    <source>
        <dbReference type="ARBA" id="ARBA00010718"/>
    </source>
</evidence>
<evidence type="ECO:0000259" key="3">
    <source>
        <dbReference type="PROSITE" id="PS51144"/>
    </source>
</evidence>
<organism evidence="4 5">
    <name type="scientific">Diabrotica balteata</name>
    <name type="common">Banded cucumber beetle</name>
    <dbReference type="NCBI Taxonomy" id="107213"/>
    <lineage>
        <taxon>Eukaryota</taxon>
        <taxon>Metazoa</taxon>
        <taxon>Ecdysozoa</taxon>
        <taxon>Arthropoda</taxon>
        <taxon>Hexapoda</taxon>
        <taxon>Insecta</taxon>
        <taxon>Pterygota</taxon>
        <taxon>Neoptera</taxon>
        <taxon>Endopterygota</taxon>
        <taxon>Coleoptera</taxon>
        <taxon>Polyphaga</taxon>
        <taxon>Cucujiformia</taxon>
        <taxon>Chrysomeloidea</taxon>
        <taxon>Chrysomelidae</taxon>
        <taxon>Galerucinae</taxon>
        <taxon>Diabroticina</taxon>
        <taxon>Diabroticites</taxon>
        <taxon>Diabrotica</taxon>
    </lineage>
</organism>